<evidence type="ECO:0008006" key="2">
    <source>
        <dbReference type="Google" id="ProtNLM"/>
    </source>
</evidence>
<dbReference type="InterPro" id="IPR052022">
    <property type="entry name" value="26kDa_periplasmic_antigen"/>
</dbReference>
<feature type="non-terminal residue" evidence="1">
    <location>
        <position position="1"/>
    </location>
</feature>
<dbReference type="Gene3D" id="3.30.110.170">
    <property type="entry name" value="Protein of unknown function (DUF541), domain 1"/>
    <property type="match status" value="1"/>
</dbReference>
<dbReference type="PANTHER" id="PTHR34387">
    <property type="entry name" value="SLR1258 PROTEIN"/>
    <property type="match status" value="1"/>
</dbReference>
<dbReference type="InterPro" id="IPR007497">
    <property type="entry name" value="SIMPL/DUF541"/>
</dbReference>
<name>A0A0F8YX73_9ZZZZ</name>
<dbReference type="GO" id="GO:0006974">
    <property type="term" value="P:DNA damage response"/>
    <property type="evidence" value="ECO:0007669"/>
    <property type="project" value="TreeGrafter"/>
</dbReference>
<evidence type="ECO:0000313" key="1">
    <source>
        <dbReference type="EMBL" id="KKK86003.1"/>
    </source>
</evidence>
<comment type="caution">
    <text evidence="1">The sequence shown here is derived from an EMBL/GenBank/DDBJ whole genome shotgun (WGS) entry which is preliminary data.</text>
</comment>
<protein>
    <recommendedName>
        <fullName evidence="2">DUF541 domain-containing protein</fullName>
    </recommendedName>
</protein>
<accession>A0A0F8YX73</accession>
<dbReference type="Gene3D" id="3.30.70.2970">
    <property type="entry name" value="Protein of unknown function (DUF541), domain 2"/>
    <property type="match status" value="1"/>
</dbReference>
<organism evidence="1">
    <name type="scientific">marine sediment metagenome</name>
    <dbReference type="NCBI Taxonomy" id="412755"/>
    <lineage>
        <taxon>unclassified sequences</taxon>
        <taxon>metagenomes</taxon>
        <taxon>ecological metagenomes</taxon>
    </lineage>
</organism>
<reference evidence="1" key="1">
    <citation type="journal article" date="2015" name="Nature">
        <title>Complex archaea that bridge the gap between prokaryotes and eukaryotes.</title>
        <authorList>
            <person name="Spang A."/>
            <person name="Saw J.H."/>
            <person name="Jorgensen S.L."/>
            <person name="Zaremba-Niedzwiedzka K."/>
            <person name="Martijn J."/>
            <person name="Lind A.E."/>
            <person name="van Eijk R."/>
            <person name="Schleper C."/>
            <person name="Guy L."/>
            <person name="Ettema T.J."/>
        </authorList>
    </citation>
    <scope>NUCLEOTIDE SEQUENCE</scope>
</reference>
<sequence length="260" mass="26420">NLRVAAPILVGAVTLIVGVFAACGGSESAAGSGAESGGVSTETPAALLAEGDDASGISVSGRGVAVAAPDIASLSLGVSTIRDSARQARDDAASLVTELIASLKDNGIAEEDYHTSRFSIDPEIDYRPNGEQIIRGYRVTSILAVKVRDLDRVGEVIDDAVDAVGDPIRVQGITFSIEEIGALQSEARAQAMADARAKAEELAELAGVDLGKPIAISESSGGGPPVFFQGFAAAEADISTPISPGQLEITVAVQVTYAIS</sequence>
<dbReference type="AlphaFoldDB" id="A0A0F8YX73"/>
<gene>
    <name evidence="1" type="ORF">LCGC14_2767600</name>
</gene>
<dbReference type="PANTHER" id="PTHR34387:SF2">
    <property type="entry name" value="SLR1258 PROTEIN"/>
    <property type="match status" value="1"/>
</dbReference>
<dbReference type="EMBL" id="LAZR01051048">
    <property type="protein sequence ID" value="KKK86003.1"/>
    <property type="molecule type" value="Genomic_DNA"/>
</dbReference>
<dbReference type="Pfam" id="PF04402">
    <property type="entry name" value="SIMPL"/>
    <property type="match status" value="1"/>
</dbReference>
<proteinExistence type="predicted"/>